<keyword evidence="2" id="KW-1185">Reference proteome</keyword>
<gene>
    <name evidence="1" type="ORF">GOODEAATRI_017455</name>
</gene>
<organism evidence="1 2">
    <name type="scientific">Goodea atripinnis</name>
    <dbReference type="NCBI Taxonomy" id="208336"/>
    <lineage>
        <taxon>Eukaryota</taxon>
        <taxon>Metazoa</taxon>
        <taxon>Chordata</taxon>
        <taxon>Craniata</taxon>
        <taxon>Vertebrata</taxon>
        <taxon>Euteleostomi</taxon>
        <taxon>Actinopterygii</taxon>
        <taxon>Neopterygii</taxon>
        <taxon>Teleostei</taxon>
        <taxon>Neoteleostei</taxon>
        <taxon>Acanthomorphata</taxon>
        <taxon>Ovalentaria</taxon>
        <taxon>Atherinomorphae</taxon>
        <taxon>Cyprinodontiformes</taxon>
        <taxon>Goodeidae</taxon>
        <taxon>Goodea</taxon>
    </lineage>
</organism>
<dbReference type="EMBL" id="JAHRIO010051395">
    <property type="protein sequence ID" value="MEQ2175388.1"/>
    <property type="molecule type" value="Genomic_DNA"/>
</dbReference>
<dbReference type="Proteomes" id="UP001476798">
    <property type="component" value="Unassembled WGS sequence"/>
</dbReference>
<evidence type="ECO:0000313" key="1">
    <source>
        <dbReference type="EMBL" id="MEQ2175388.1"/>
    </source>
</evidence>
<comment type="caution">
    <text evidence="1">The sequence shown here is derived from an EMBL/GenBank/DDBJ whole genome shotgun (WGS) entry which is preliminary data.</text>
</comment>
<reference evidence="1 2" key="1">
    <citation type="submission" date="2021-06" db="EMBL/GenBank/DDBJ databases">
        <authorList>
            <person name="Palmer J.M."/>
        </authorList>
    </citation>
    <scope>NUCLEOTIDE SEQUENCE [LARGE SCALE GENOMIC DNA]</scope>
    <source>
        <strain evidence="1 2">GA_2019</strain>
        <tissue evidence="1">Muscle</tissue>
    </source>
</reference>
<name>A0ABV0NVK5_9TELE</name>
<proteinExistence type="predicted"/>
<accession>A0ABV0NVK5</accession>
<evidence type="ECO:0000313" key="2">
    <source>
        <dbReference type="Proteomes" id="UP001476798"/>
    </source>
</evidence>
<sequence length="151" mass="17162">MAWPLQSPNLNIIECVLDYMKRQKNLRKPKSTDLQLVLQHVLNHAYSTLYKPHHVELFCCHVCVFLTTIYVSLRCVCVCVIRPVVQLPKTVSLRVIDEVPQPFSLCESTVSHVAISLILSVLGLLQGENLVPLFVPYVGHIWMVVQLSLVM</sequence>
<protein>
    <submittedName>
        <fullName evidence="1">Uncharacterized protein</fullName>
    </submittedName>
</protein>